<feature type="region of interest" description="Disordered" evidence="2">
    <location>
        <begin position="29"/>
        <end position="80"/>
    </location>
</feature>
<dbReference type="Proteomes" id="UP000245838">
    <property type="component" value="Chromosome sggmmb4_Chromosome"/>
</dbReference>
<feature type="compositionally biased region" description="Polar residues" evidence="2">
    <location>
        <begin position="434"/>
        <end position="461"/>
    </location>
</feature>
<feature type="region of interest" description="Disordered" evidence="2">
    <location>
        <begin position="434"/>
        <end position="801"/>
    </location>
</feature>
<accession>A0A193QLL7</accession>
<dbReference type="Gene3D" id="2.40.160.160">
    <property type="entry name" value="Inverse autotransporter, beta-domain"/>
    <property type="match status" value="1"/>
</dbReference>
<dbReference type="Pfam" id="PF11924">
    <property type="entry name" value="IAT_beta"/>
    <property type="match status" value="1"/>
</dbReference>
<evidence type="ECO:0000256" key="2">
    <source>
        <dbReference type="SAM" id="MobiDB-lite"/>
    </source>
</evidence>
<feature type="compositionally biased region" description="Pro residues" evidence="2">
    <location>
        <begin position="771"/>
        <end position="782"/>
    </location>
</feature>
<protein>
    <submittedName>
        <fullName evidence="4">Invasin</fullName>
    </submittedName>
</protein>
<proteinExistence type="inferred from homology"/>
<evidence type="ECO:0000313" key="4">
    <source>
        <dbReference type="EMBL" id="CRL46066.1"/>
    </source>
</evidence>
<dbReference type="GO" id="GO:0009279">
    <property type="term" value="C:cell outer membrane"/>
    <property type="evidence" value="ECO:0007669"/>
    <property type="project" value="TreeGrafter"/>
</dbReference>
<feature type="compositionally biased region" description="Polar residues" evidence="2">
    <location>
        <begin position="784"/>
        <end position="797"/>
    </location>
</feature>
<evidence type="ECO:0000256" key="1">
    <source>
        <dbReference type="ARBA" id="ARBA00010116"/>
    </source>
</evidence>
<feature type="compositionally biased region" description="Low complexity" evidence="2">
    <location>
        <begin position="668"/>
        <end position="685"/>
    </location>
</feature>
<feature type="compositionally biased region" description="Low complexity" evidence="2">
    <location>
        <begin position="70"/>
        <end position="80"/>
    </location>
</feature>
<evidence type="ECO:0000259" key="3">
    <source>
        <dbReference type="Pfam" id="PF11924"/>
    </source>
</evidence>
<feature type="compositionally biased region" description="Basic and acidic residues" evidence="2">
    <location>
        <begin position="576"/>
        <end position="586"/>
    </location>
</feature>
<reference evidence="4 5" key="1">
    <citation type="submission" date="2015-05" db="EMBL/GenBank/DDBJ databases">
        <authorList>
            <person name="Goodhead I."/>
        </authorList>
    </citation>
    <scope>NUCLEOTIDE SEQUENCE [LARGE SCALE GENOMIC DNA]</scope>
    <source>
        <strain evidence="5">morsitans</strain>
    </source>
</reference>
<feature type="compositionally biased region" description="Polar residues" evidence="2">
    <location>
        <begin position="751"/>
        <end position="760"/>
    </location>
</feature>
<feature type="compositionally biased region" description="Polar residues" evidence="2">
    <location>
        <begin position="590"/>
        <end position="606"/>
    </location>
</feature>
<feature type="compositionally biased region" description="Polar residues" evidence="2">
    <location>
        <begin position="469"/>
        <end position="491"/>
    </location>
</feature>
<dbReference type="InterPro" id="IPR038177">
    <property type="entry name" value="IAT_beta_sf"/>
</dbReference>
<gene>
    <name evidence="4" type="ORF">SGGMMB4_04332</name>
</gene>
<dbReference type="PANTHER" id="PTHR39576:SF2">
    <property type="entry name" value="ATTACHING AND EFFACING PROTEIN HOMOLOG-RELATED"/>
    <property type="match status" value="1"/>
</dbReference>
<feature type="compositionally biased region" description="Basic and acidic residues" evidence="2">
    <location>
        <begin position="698"/>
        <end position="726"/>
    </location>
</feature>
<feature type="compositionally biased region" description="Polar residues" evidence="2">
    <location>
        <begin position="35"/>
        <end position="45"/>
    </location>
</feature>
<dbReference type="InterPro" id="IPR051715">
    <property type="entry name" value="Intimin-Invasin_domain"/>
</dbReference>
<comment type="similarity">
    <text evidence="1">Belongs to the intimin/invasin family.</text>
</comment>
<dbReference type="AlphaFoldDB" id="A0A193QLL7"/>
<dbReference type="EMBL" id="LN854557">
    <property type="protein sequence ID" value="CRL46066.1"/>
    <property type="molecule type" value="Genomic_DNA"/>
</dbReference>
<feature type="compositionally biased region" description="Polar residues" evidence="2">
    <location>
        <begin position="643"/>
        <end position="656"/>
    </location>
</feature>
<feature type="compositionally biased region" description="Polar residues" evidence="2">
    <location>
        <begin position="502"/>
        <end position="560"/>
    </location>
</feature>
<feature type="compositionally biased region" description="Basic and acidic residues" evidence="2">
    <location>
        <begin position="612"/>
        <end position="641"/>
    </location>
</feature>
<name>A0A193QLL7_SODGM</name>
<dbReference type="PROSITE" id="PS51257">
    <property type="entry name" value="PROKAR_LIPOPROTEIN"/>
    <property type="match status" value="1"/>
</dbReference>
<organism evidence="4 5">
    <name type="scientific">Sodalis glossinidius (strain morsitans)</name>
    <dbReference type="NCBI Taxonomy" id="343509"/>
    <lineage>
        <taxon>Bacteria</taxon>
        <taxon>Pseudomonadati</taxon>
        <taxon>Pseudomonadota</taxon>
        <taxon>Gammaproteobacteria</taxon>
        <taxon>Enterobacterales</taxon>
        <taxon>Bruguierivoracaceae</taxon>
        <taxon>Sodalis</taxon>
    </lineage>
</organism>
<feature type="domain" description="Inverse autotransporter beta-domain" evidence="3">
    <location>
        <begin position="79"/>
        <end position="315"/>
    </location>
</feature>
<dbReference type="InterPro" id="IPR024519">
    <property type="entry name" value="IAT_beta"/>
</dbReference>
<sequence>MRKVIGYISALILVTSLVSCNKWSRNKEIEAAPSPHQSNHTASTESGRRKHMLTSSLGPPIPSSRMSTPSEENSASANKAAGEARVNLPLSESQISSGSLDVLYPLYEDDKRLLFNQLGLRRSENRNILNLGLGQRHYGAGWLAGYNAFYDAQISGSPHQRLGLGVEYRRDYLHLAVNGYYGLTGWRAVHAISGHDERVAHGYDIRAQGWLPSLPQFSGKLKFENYFGEGVAFGKHASRGRNPYALTLGIGYTPVPLITFGLDNIFYRHGGSNTTFGLSLNYQLGVPLAQQLDPGNLAIKGKVADSRYRLVERNNHIVLDYQQTSQQPEFSLPPTIEGYPGETKLLKYTFRSAFRLKSIQWDDHALRARGGNIRQLGAQAFAIHFPYHQPAGSNQMIISAVANDEHGNTSNRSEITVSVLPLQQYAQLIGNDEVSQGQQNDSGPSSHHQPLSSVSDSSYQEPQADESRSTAPTHQASDSTTADQSSQNNSGDKPMLAPANHISAQTNRENQGESENVPTQAQEYNNDSPGNPPTSSDISQPLNTGSQEECISSSGQTQHTPVIPPPTRPFMSSAEKPQHLFGEQKKTNVQRDQNQPLKTPIESSSPGVEGELFEKNATRRATLEKGEVHKEFELRKSDDHTTLAPQASKNSQSSAAESHEGSKPSSGQPHIPLKQQLPLPQVLAPMVPPPFELETTQDSDHQGADLDMIHDQSKNQQKPEVRRDLEQPSESPTGNLSTESSTSTTPVPHAQINSSSNQSHKAPDFMQKDQLPPPPPPPPPPQKMGTNSPFQDVSSLINAKGKLRKTIRVKSNEGDIPLHRISMAERRVPVNMTEAEKEEILRIIEKVKVEKKNNRPSDIGTILQRRVMVEESSSSSDEEDDCSEWW</sequence>
<evidence type="ECO:0000313" key="5">
    <source>
        <dbReference type="Proteomes" id="UP000245838"/>
    </source>
</evidence>
<dbReference type="PANTHER" id="PTHR39576">
    <property type="entry name" value="ATTACHING AND EFFACING PROTEIN HOMOLOG-RELATED-RELATED"/>
    <property type="match status" value="1"/>
</dbReference>